<dbReference type="GO" id="GO:0004356">
    <property type="term" value="F:glutamine synthetase activity"/>
    <property type="evidence" value="ECO:0007669"/>
    <property type="project" value="InterPro"/>
</dbReference>
<dbReference type="Pfam" id="PF12437">
    <property type="entry name" value="GSIII_N"/>
    <property type="match status" value="1"/>
</dbReference>
<dbReference type="SUPFAM" id="SSF55931">
    <property type="entry name" value="Glutamine synthetase/guanido kinase"/>
    <property type="match status" value="1"/>
</dbReference>
<dbReference type="InterPro" id="IPR014746">
    <property type="entry name" value="Gln_synth/guanido_kin_cat_dom"/>
</dbReference>
<reference evidence="5 6" key="1">
    <citation type="submission" date="2018-05" db="EMBL/GenBank/DDBJ databases">
        <title>Marinifilum breve JC075T sp. nov., a marine bacterium isolated from Yongle Blue Hole in the South China Sea.</title>
        <authorList>
            <person name="Fu T."/>
        </authorList>
    </citation>
    <scope>NUCLEOTIDE SEQUENCE [LARGE SCALE GENOMIC DNA]</scope>
    <source>
        <strain evidence="5 6">JC075</strain>
    </source>
</reference>
<dbReference type="InterPro" id="IPR008147">
    <property type="entry name" value="Gln_synt_N"/>
</dbReference>
<accession>A0A2V3ZVS5</accession>
<dbReference type="OrthoDB" id="9807095at2"/>
<evidence type="ECO:0000256" key="1">
    <source>
        <dbReference type="PROSITE-ProRule" id="PRU01330"/>
    </source>
</evidence>
<dbReference type="PROSITE" id="PS51987">
    <property type="entry name" value="GS_CATALYTIC"/>
    <property type="match status" value="1"/>
</dbReference>
<feature type="domain" description="GS beta-grasp" evidence="3">
    <location>
        <begin position="85"/>
        <end position="174"/>
    </location>
</feature>
<dbReference type="InterPro" id="IPR008146">
    <property type="entry name" value="Gln_synth_cat_dom"/>
</dbReference>
<dbReference type="PROSITE" id="PS00181">
    <property type="entry name" value="GLNA_ATP"/>
    <property type="match status" value="1"/>
</dbReference>
<dbReference type="PANTHER" id="PTHR42974:SF1">
    <property type="entry name" value="TYPE-3 GLUTAMINE SYNTHETASE"/>
    <property type="match status" value="1"/>
</dbReference>
<keyword evidence="6" id="KW-1185">Reference proteome</keyword>
<dbReference type="GO" id="GO:0006542">
    <property type="term" value="P:glutamine biosynthetic process"/>
    <property type="evidence" value="ECO:0007669"/>
    <property type="project" value="InterPro"/>
</dbReference>
<dbReference type="InterPro" id="IPR027303">
    <property type="entry name" value="Gln_synth_gly_rich_site"/>
</dbReference>
<evidence type="ECO:0000259" key="4">
    <source>
        <dbReference type="PROSITE" id="PS51987"/>
    </source>
</evidence>
<dbReference type="RefSeq" id="WP_110363488.1">
    <property type="nucleotide sequence ID" value="NZ_QFLI01000013.1"/>
</dbReference>
<dbReference type="SMART" id="SM01230">
    <property type="entry name" value="Gln-synt_C"/>
    <property type="match status" value="1"/>
</dbReference>
<evidence type="ECO:0000256" key="2">
    <source>
        <dbReference type="RuleBase" id="RU000384"/>
    </source>
</evidence>
<dbReference type="AlphaFoldDB" id="A0A2V3ZVS5"/>
<proteinExistence type="inferred from homology"/>
<dbReference type="InterPro" id="IPR040577">
    <property type="entry name" value="Gln-synt_C"/>
</dbReference>
<feature type="domain" description="GS catalytic" evidence="4">
    <location>
        <begin position="179"/>
        <end position="615"/>
    </location>
</feature>
<dbReference type="Gene3D" id="3.30.590.10">
    <property type="entry name" value="Glutamine synthetase/guanido kinase, catalytic domain"/>
    <property type="match status" value="1"/>
</dbReference>
<organism evidence="5 6">
    <name type="scientific">Marinifilum breve</name>
    <dbReference type="NCBI Taxonomy" id="2184082"/>
    <lineage>
        <taxon>Bacteria</taxon>
        <taxon>Pseudomonadati</taxon>
        <taxon>Bacteroidota</taxon>
        <taxon>Bacteroidia</taxon>
        <taxon>Marinilabiliales</taxon>
        <taxon>Marinifilaceae</taxon>
    </lineage>
</organism>
<dbReference type="Pfam" id="PF18318">
    <property type="entry name" value="Gln-synt_C-ter"/>
    <property type="match status" value="1"/>
</dbReference>
<dbReference type="Gene3D" id="1.20.120.1560">
    <property type="match status" value="1"/>
</dbReference>
<dbReference type="Pfam" id="PF00120">
    <property type="entry name" value="Gln-synt_C"/>
    <property type="match status" value="1"/>
</dbReference>
<dbReference type="EMBL" id="QFLI01000013">
    <property type="protein sequence ID" value="PXX96094.1"/>
    <property type="molecule type" value="Genomic_DNA"/>
</dbReference>
<dbReference type="PANTHER" id="PTHR42974">
    <property type="entry name" value="GLUTAMINE SYNTHETASE"/>
    <property type="match status" value="1"/>
</dbReference>
<dbReference type="PROSITE" id="PS51986">
    <property type="entry name" value="GS_BETA_GRASP"/>
    <property type="match status" value="1"/>
</dbReference>
<evidence type="ECO:0000313" key="5">
    <source>
        <dbReference type="EMBL" id="PXX96094.1"/>
    </source>
</evidence>
<dbReference type="Proteomes" id="UP000248079">
    <property type="component" value="Unassembled WGS sequence"/>
</dbReference>
<protein>
    <submittedName>
        <fullName evidence="5">Glutamine synthetase type III</fullName>
    </submittedName>
</protein>
<dbReference type="InterPro" id="IPR052725">
    <property type="entry name" value="GS_Type-3"/>
</dbReference>
<comment type="caution">
    <text evidence="5">The sequence shown here is derived from an EMBL/GenBank/DDBJ whole genome shotgun (WGS) entry which is preliminary data.</text>
</comment>
<evidence type="ECO:0000259" key="3">
    <source>
        <dbReference type="PROSITE" id="PS51986"/>
    </source>
</evidence>
<gene>
    <name evidence="5" type="ORF">DF185_21320</name>
</gene>
<name>A0A2V3ZVS5_9BACT</name>
<comment type="similarity">
    <text evidence="1 2">Belongs to the glutamine synthetase family.</text>
</comment>
<dbReference type="InterPro" id="IPR022147">
    <property type="entry name" value="GSIII_N"/>
</dbReference>
<evidence type="ECO:0000313" key="6">
    <source>
        <dbReference type="Proteomes" id="UP000248079"/>
    </source>
</evidence>
<sequence>MATIRFQALNELLSRQPKSVSLPSNKVTDYYADLVFNVESMRKYLSRDAFKAVMIANQKGGSIDRKMSDGIALGMKSWAIEKGATHYTHWFQPLTDGTAEKHDGFIDYGDGGNMIENFSGKLLAQQEPDASSFPSGGIRQTFEARGYTAWDVSSPAFIIGTTLCIPTVFISYTGEALDYKTPLLKALAAVDEAAVDVCQYFDKNVTKVNANLGWEQEYFLIDEALYQARPDLALTGRTLMGHSSSKDQQLDDHYFGSIPERVTKFMMDLEVECHKLGVPVKTRHNEVAPSQFELAPIFEEANLANDHNQLVMDVMKRVARNHKFRVLFHEKPYAGVNGSGKHNNWSLSTDTGVVLMAPGKNPKGNMQFLTFVVNTLMTVYKNQDLLRASILTASNSHRLGANEAPPSIVSVFLGDEVSKMLKKIVEEVGEKKMTPDEKTALKLGIGRIPEIILDNTDRNRTSPFAFTGNRFEFRAVGSSANNAAAMTALNAAMAVQLKDFKAAVDRLINEGIKKDEAIFQVLKKLIIESKPIRFNGDGYSGAWVIEAKKRGLTNITSVPESLSKYLDAPAKRSLIESGVMTEKELEARVEVEMEKFTMKIQIEARVLGDLAINHIVPTAVAYQTKLIQNVQGLRDIFSTEEYEELAGARKELIKEISGHISSIKAKVKGMVEARKECNVIEDGHKMAFAYDQKVRPFLEDIRYHIDKLELVVDNEMWPLPKYRELLFNN</sequence>